<evidence type="ECO:0000313" key="5">
    <source>
        <dbReference type="EMBL" id="MDQ0464256.1"/>
    </source>
</evidence>
<dbReference type="InterPro" id="IPR052355">
    <property type="entry name" value="CENP-V-like"/>
</dbReference>
<dbReference type="Proteomes" id="UP001228905">
    <property type="component" value="Unassembled WGS sequence"/>
</dbReference>
<dbReference type="PANTHER" id="PTHR28620:SF1">
    <property type="entry name" value="CENP-V_GFA DOMAIN-CONTAINING PROTEIN"/>
    <property type="match status" value="1"/>
</dbReference>
<sequence length="110" mass="12257">MSVHGSCHCGNVQIDLPSQPEWVADCNCSLCRRLAWRVAYFPPEQVRISGETKAYVWGDRMIGIHHCPTCGCGTHWETLGEDFGKMGVNARLLDGFDEGAVEVRKFDNAD</sequence>
<dbReference type="Gene3D" id="2.170.150.70">
    <property type="match status" value="1"/>
</dbReference>
<reference evidence="5 6" key="1">
    <citation type="submission" date="2023-07" db="EMBL/GenBank/DDBJ databases">
        <title>Genomic Encyclopedia of Type Strains, Phase IV (KMG-IV): sequencing the most valuable type-strain genomes for metagenomic binning, comparative biology and taxonomic classification.</title>
        <authorList>
            <person name="Goeker M."/>
        </authorList>
    </citation>
    <scope>NUCLEOTIDE SEQUENCE [LARGE SCALE GENOMIC DNA]</scope>
    <source>
        <strain evidence="5 6">DSM 18695</strain>
    </source>
</reference>
<evidence type="ECO:0000256" key="1">
    <source>
        <dbReference type="ARBA" id="ARBA00005495"/>
    </source>
</evidence>
<dbReference type="EMBL" id="JAUSVS010000003">
    <property type="protein sequence ID" value="MDQ0464256.1"/>
    <property type="molecule type" value="Genomic_DNA"/>
</dbReference>
<dbReference type="RefSeq" id="WP_307348797.1">
    <property type="nucleotide sequence ID" value="NZ_JAUSVS010000003.1"/>
</dbReference>
<evidence type="ECO:0000313" key="6">
    <source>
        <dbReference type="Proteomes" id="UP001228905"/>
    </source>
</evidence>
<proteinExistence type="inferred from homology"/>
<name>A0ABU0IQG5_9CAUL</name>
<keyword evidence="3" id="KW-0862">Zinc</keyword>
<feature type="domain" description="CENP-V/GFA" evidence="4">
    <location>
        <begin position="3"/>
        <end position="107"/>
    </location>
</feature>
<dbReference type="SUPFAM" id="SSF51316">
    <property type="entry name" value="Mss4-like"/>
    <property type="match status" value="1"/>
</dbReference>
<organism evidence="5 6">
    <name type="scientific">Caulobacter ginsengisoli</name>
    <dbReference type="NCBI Taxonomy" id="400775"/>
    <lineage>
        <taxon>Bacteria</taxon>
        <taxon>Pseudomonadati</taxon>
        <taxon>Pseudomonadota</taxon>
        <taxon>Alphaproteobacteria</taxon>
        <taxon>Caulobacterales</taxon>
        <taxon>Caulobacteraceae</taxon>
        <taxon>Caulobacter</taxon>
    </lineage>
</organism>
<evidence type="ECO:0000256" key="2">
    <source>
        <dbReference type="ARBA" id="ARBA00022723"/>
    </source>
</evidence>
<dbReference type="PROSITE" id="PS51891">
    <property type="entry name" value="CENP_V_GFA"/>
    <property type="match status" value="1"/>
</dbReference>
<comment type="caution">
    <text evidence="5">The sequence shown here is derived from an EMBL/GenBank/DDBJ whole genome shotgun (WGS) entry which is preliminary data.</text>
</comment>
<dbReference type="InterPro" id="IPR011057">
    <property type="entry name" value="Mss4-like_sf"/>
</dbReference>
<evidence type="ECO:0000259" key="4">
    <source>
        <dbReference type="PROSITE" id="PS51891"/>
    </source>
</evidence>
<dbReference type="Pfam" id="PF04828">
    <property type="entry name" value="GFA"/>
    <property type="match status" value="1"/>
</dbReference>
<keyword evidence="6" id="KW-1185">Reference proteome</keyword>
<comment type="similarity">
    <text evidence="1">Belongs to the Gfa family.</text>
</comment>
<dbReference type="InterPro" id="IPR006913">
    <property type="entry name" value="CENP-V/GFA"/>
</dbReference>
<protein>
    <recommendedName>
        <fullName evidence="4">CENP-V/GFA domain-containing protein</fullName>
    </recommendedName>
</protein>
<keyword evidence="2" id="KW-0479">Metal-binding</keyword>
<gene>
    <name evidence="5" type="ORF">QO010_002037</name>
</gene>
<dbReference type="PANTHER" id="PTHR28620">
    <property type="entry name" value="CENTROMERE PROTEIN V"/>
    <property type="match status" value="1"/>
</dbReference>
<accession>A0ABU0IQG5</accession>
<evidence type="ECO:0000256" key="3">
    <source>
        <dbReference type="ARBA" id="ARBA00022833"/>
    </source>
</evidence>